<proteinExistence type="predicted"/>
<dbReference type="EMBL" id="JAYMYQ010000002">
    <property type="protein sequence ID" value="KAK7350112.1"/>
    <property type="molecule type" value="Genomic_DNA"/>
</dbReference>
<protein>
    <submittedName>
        <fullName evidence="1">Uncharacterized protein</fullName>
    </submittedName>
</protein>
<dbReference type="Proteomes" id="UP001367508">
    <property type="component" value="Unassembled WGS sequence"/>
</dbReference>
<evidence type="ECO:0000313" key="1">
    <source>
        <dbReference type="EMBL" id="KAK7350112.1"/>
    </source>
</evidence>
<keyword evidence="2" id="KW-1185">Reference proteome</keyword>
<accession>A0AAN9M941</accession>
<organism evidence="1 2">
    <name type="scientific">Canavalia gladiata</name>
    <name type="common">Sword bean</name>
    <name type="synonym">Dolichos gladiatus</name>
    <dbReference type="NCBI Taxonomy" id="3824"/>
    <lineage>
        <taxon>Eukaryota</taxon>
        <taxon>Viridiplantae</taxon>
        <taxon>Streptophyta</taxon>
        <taxon>Embryophyta</taxon>
        <taxon>Tracheophyta</taxon>
        <taxon>Spermatophyta</taxon>
        <taxon>Magnoliopsida</taxon>
        <taxon>eudicotyledons</taxon>
        <taxon>Gunneridae</taxon>
        <taxon>Pentapetalae</taxon>
        <taxon>rosids</taxon>
        <taxon>fabids</taxon>
        <taxon>Fabales</taxon>
        <taxon>Fabaceae</taxon>
        <taxon>Papilionoideae</taxon>
        <taxon>50 kb inversion clade</taxon>
        <taxon>NPAAA clade</taxon>
        <taxon>indigoferoid/millettioid clade</taxon>
        <taxon>Phaseoleae</taxon>
        <taxon>Canavalia</taxon>
    </lineage>
</organism>
<dbReference type="AlphaFoldDB" id="A0AAN9M941"/>
<comment type="caution">
    <text evidence="1">The sequence shown here is derived from an EMBL/GenBank/DDBJ whole genome shotgun (WGS) entry which is preliminary data.</text>
</comment>
<evidence type="ECO:0000313" key="2">
    <source>
        <dbReference type="Proteomes" id="UP001367508"/>
    </source>
</evidence>
<reference evidence="1 2" key="1">
    <citation type="submission" date="2024-01" db="EMBL/GenBank/DDBJ databases">
        <title>The genomes of 5 underutilized Papilionoideae crops provide insights into root nodulation and disease resistanc.</title>
        <authorList>
            <person name="Jiang F."/>
        </authorList>
    </citation>
    <scope>NUCLEOTIDE SEQUENCE [LARGE SCALE GENOMIC DNA]</scope>
    <source>
        <strain evidence="1">LVBAO_FW01</strain>
        <tissue evidence="1">Leaves</tissue>
    </source>
</reference>
<sequence length="71" mass="8061">MGWMQNRPHCLIGSRPLAWVRALTWSYRRDAPKPTWLSPLSIWSRLVSMDPRCNGGVTVGPLCIILNRPCA</sequence>
<gene>
    <name evidence="1" type="ORF">VNO77_08239</name>
</gene>
<name>A0AAN9M941_CANGL</name>